<keyword evidence="3 5" id="KW-1133">Transmembrane helix</keyword>
<dbReference type="OrthoDB" id="9804184at2"/>
<feature type="domain" description="DUF1232" evidence="6">
    <location>
        <begin position="35"/>
        <end position="71"/>
    </location>
</feature>
<organism evidence="7 8">
    <name type="scientific">Aquibium oceanicum</name>
    <dbReference type="NCBI Taxonomy" id="1670800"/>
    <lineage>
        <taxon>Bacteria</taxon>
        <taxon>Pseudomonadati</taxon>
        <taxon>Pseudomonadota</taxon>
        <taxon>Alphaproteobacteria</taxon>
        <taxon>Hyphomicrobiales</taxon>
        <taxon>Phyllobacteriaceae</taxon>
        <taxon>Aquibium</taxon>
    </lineage>
</organism>
<protein>
    <recommendedName>
        <fullName evidence="6">DUF1232 domain-containing protein</fullName>
    </recommendedName>
</protein>
<dbReference type="AlphaFoldDB" id="A0A1L3SVV6"/>
<evidence type="ECO:0000256" key="1">
    <source>
        <dbReference type="ARBA" id="ARBA00004127"/>
    </source>
</evidence>
<keyword evidence="4 5" id="KW-0472">Membrane</keyword>
<evidence type="ECO:0000256" key="3">
    <source>
        <dbReference type="ARBA" id="ARBA00022989"/>
    </source>
</evidence>
<comment type="subcellular location">
    <subcellularLocation>
        <location evidence="1">Endomembrane system</location>
        <topology evidence="1">Multi-pass membrane protein</topology>
    </subcellularLocation>
</comment>
<dbReference type="RefSeq" id="WP_072606984.1">
    <property type="nucleotide sequence ID" value="NZ_CP018171.1"/>
</dbReference>
<accession>A0A1L3SVV6</accession>
<dbReference type="KEGG" id="meso:BSQ44_20700"/>
<dbReference type="GO" id="GO:0012505">
    <property type="term" value="C:endomembrane system"/>
    <property type="evidence" value="ECO:0007669"/>
    <property type="project" value="UniProtKB-SubCell"/>
</dbReference>
<dbReference type="InterPro" id="IPR010652">
    <property type="entry name" value="DUF1232"/>
</dbReference>
<evidence type="ECO:0000256" key="4">
    <source>
        <dbReference type="ARBA" id="ARBA00023136"/>
    </source>
</evidence>
<evidence type="ECO:0000313" key="8">
    <source>
        <dbReference type="Proteomes" id="UP000182840"/>
    </source>
</evidence>
<evidence type="ECO:0000256" key="2">
    <source>
        <dbReference type="ARBA" id="ARBA00022692"/>
    </source>
</evidence>
<keyword evidence="2 5" id="KW-0812">Transmembrane</keyword>
<proteinExistence type="predicted"/>
<gene>
    <name evidence="7" type="ORF">BSQ44_20700</name>
</gene>
<reference evidence="8" key="1">
    <citation type="submission" date="2016-11" db="EMBL/GenBank/DDBJ databases">
        <title>Mesorhizobium oceanicum sp. nov., isolated from deep seawater in South China Sea.</title>
        <authorList>
            <person name="Fu G.-Y."/>
        </authorList>
    </citation>
    <scope>NUCLEOTIDE SEQUENCE [LARGE SCALE GENOMIC DNA]</scope>
    <source>
        <strain evidence="8">B7</strain>
    </source>
</reference>
<name>A0A1L3SVV6_9HYPH</name>
<evidence type="ECO:0000313" key="7">
    <source>
        <dbReference type="EMBL" id="APH73518.1"/>
    </source>
</evidence>
<evidence type="ECO:0000259" key="6">
    <source>
        <dbReference type="Pfam" id="PF06803"/>
    </source>
</evidence>
<evidence type="ECO:0000256" key="5">
    <source>
        <dbReference type="SAM" id="Phobius"/>
    </source>
</evidence>
<feature type="transmembrane region" description="Helical" evidence="5">
    <location>
        <begin position="101"/>
        <end position="124"/>
    </location>
</feature>
<dbReference type="Pfam" id="PF06803">
    <property type="entry name" value="DUF1232"/>
    <property type="match status" value="1"/>
</dbReference>
<dbReference type="STRING" id="1670800.BSQ44_20700"/>
<keyword evidence="8" id="KW-1185">Reference proteome</keyword>
<dbReference type="EMBL" id="CP018171">
    <property type="protein sequence ID" value="APH73518.1"/>
    <property type="molecule type" value="Genomic_DNA"/>
</dbReference>
<sequence length="131" mass="14246">MTGAFSRLKDRAREIERDVVALWFAARDSRTPVAAKLVAATAAAYALSPIDLVPDFIPIIGYLDDLILLPLGIALAVRLIPDALMAEFRRDAVQQLQRPRSAAGAAIVIVVWIAVAVLLAWLFWPDQGAGR</sequence>
<feature type="transmembrane region" description="Helical" evidence="5">
    <location>
        <begin position="56"/>
        <end position="80"/>
    </location>
</feature>
<dbReference type="Proteomes" id="UP000182840">
    <property type="component" value="Chromosome"/>
</dbReference>